<evidence type="ECO:0000313" key="1">
    <source>
        <dbReference type="EMBL" id="MBF4695469.1"/>
    </source>
</evidence>
<protein>
    <submittedName>
        <fullName evidence="1">SAF domain-containing protein</fullName>
    </submittedName>
</protein>
<organism evidence="1 2">
    <name type="scientific">Fusibacter ferrireducens</name>
    <dbReference type="NCBI Taxonomy" id="2785058"/>
    <lineage>
        <taxon>Bacteria</taxon>
        <taxon>Bacillati</taxon>
        <taxon>Bacillota</taxon>
        <taxon>Clostridia</taxon>
        <taxon>Eubacteriales</taxon>
        <taxon>Eubacteriales Family XII. Incertae Sedis</taxon>
        <taxon>Fusibacter</taxon>
    </lineage>
</organism>
<dbReference type="CDD" id="cd11614">
    <property type="entry name" value="SAF_CpaB_FlgA_like"/>
    <property type="match status" value="1"/>
</dbReference>
<proteinExistence type="predicted"/>
<dbReference type="Gene3D" id="3.90.1210.10">
    <property type="entry name" value="Antifreeze-like/N-acetylneuraminic acid synthase C-terminal domain"/>
    <property type="match status" value="1"/>
</dbReference>
<reference evidence="1 2" key="1">
    <citation type="submission" date="2020-11" db="EMBL/GenBank/DDBJ databases">
        <title>Fusibacter basophilias sp. nov.</title>
        <authorList>
            <person name="Qiu D."/>
        </authorList>
    </citation>
    <scope>NUCLEOTIDE SEQUENCE [LARGE SCALE GENOMIC DNA]</scope>
    <source>
        <strain evidence="1 2">Q10-2</strain>
    </source>
</reference>
<dbReference type="EMBL" id="JADKNH010000016">
    <property type="protein sequence ID" value="MBF4695469.1"/>
    <property type="molecule type" value="Genomic_DNA"/>
</dbReference>
<name>A0ABR9ZYD6_9FIRM</name>
<evidence type="ECO:0000313" key="2">
    <source>
        <dbReference type="Proteomes" id="UP000614200"/>
    </source>
</evidence>
<dbReference type="Proteomes" id="UP000614200">
    <property type="component" value="Unassembled WGS sequence"/>
</dbReference>
<sequence length="178" mass="20376">MTFYQIHIIKKQTLQSFKDVVILNKSVASGTILKSSDLEMGKINTLWYSSDYYTRIEDVVGMYITTDFSKYSILSKQILASTVDDQTVSETDHAMTTLKVLPEAALCFRLAKGDEVFLYQVNPDNEVIDMGRVVIKAIYDNNLEGESLPTYLLIEADQNVIKDIIRFRELGRFEVIRK</sequence>
<keyword evidence="2" id="KW-1185">Reference proteome</keyword>
<comment type="caution">
    <text evidence="1">The sequence shown here is derived from an EMBL/GenBank/DDBJ whole genome shotgun (WGS) entry which is preliminary data.</text>
</comment>
<gene>
    <name evidence="1" type="ORF">ISU02_20440</name>
</gene>
<accession>A0ABR9ZYD6</accession>